<evidence type="ECO:0000256" key="3">
    <source>
        <dbReference type="ARBA" id="ARBA00022763"/>
    </source>
</evidence>
<evidence type="ECO:0000256" key="2">
    <source>
        <dbReference type="ARBA" id="ARBA00022759"/>
    </source>
</evidence>
<feature type="compositionally biased region" description="Basic and acidic residues" evidence="7">
    <location>
        <begin position="1"/>
        <end position="14"/>
    </location>
</feature>
<dbReference type="SUPFAM" id="SSF52980">
    <property type="entry name" value="Restriction endonuclease-like"/>
    <property type="match status" value="1"/>
</dbReference>
<dbReference type="RefSeq" id="WP_377764309.1">
    <property type="nucleotide sequence ID" value="NZ_JBHRXY010000050.1"/>
</dbReference>
<dbReference type="EMBL" id="JBHRXY010000050">
    <property type="protein sequence ID" value="MFC3631893.1"/>
    <property type="molecule type" value="Genomic_DNA"/>
</dbReference>
<evidence type="ECO:0000313" key="9">
    <source>
        <dbReference type="Proteomes" id="UP001595539"/>
    </source>
</evidence>
<reference evidence="9" key="1">
    <citation type="journal article" date="2019" name="Int. J. Syst. Evol. Microbiol.">
        <title>The Global Catalogue of Microorganisms (GCM) 10K type strain sequencing project: providing services to taxonomists for standard genome sequencing and annotation.</title>
        <authorList>
            <consortium name="The Broad Institute Genomics Platform"/>
            <consortium name="The Broad Institute Genome Sequencing Center for Infectious Disease"/>
            <person name="Wu L."/>
            <person name="Ma J."/>
        </authorList>
    </citation>
    <scope>NUCLEOTIDE SEQUENCE [LARGE SCALE GENOMIC DNA]</scope>
    <source>
        <strain evidence="9">KCTC 42473</strain>
    </source>
</reference>
<dbReference type="CDD" id="cd00221">
    <property type="entry name" value="Vsr"/>
    <property type="match status" value="1"/>
</dbReference>
<dbReference type="EC" id="3.1.-.-" evidence="6"/>
<evidence type="ECO:0000256" key="1">
    <source>
        <dbReference type="ARBA" id="ARBA00022722"/>
    </source>
</evidence>
<dbReference type="Gene3D" id="3.40.960.10">
    <property type="entry name" value="VSR Endonuclease"/>
    <property type="match status" value="1"/>
</dbReference>
<accession>A0ABV7UAA8</accession>
<dbReference type="InterPro" id="IPR004603">
    <property type="entry name" value="DNA_mismatch_endonuc_vsr"/>
</dbReference>
<protein>
    <recommendedName>
        <fullName evidence="6">Very short patch repair endonuclease</fullName>
        <ecNumber evidence="6">3.1.-.-</ecNumber>
    </recommendedName>
</protein>
<keyword evidence="3 6" id="KW-0227">DNA damage</keyword>
<keyword evidence="5 6" id="KW-0234">DNA repair</keyword>
<comment type="function">
    <text evidence="6">May nick specific sequences that contain T:G mispairs resulting from m5C-deamination.</text>
</comment>
<dbReference type="PIRSF" id="PIRSF018267">
    <property type="entry name" value="VSR_endonuc"/>
    <property type="match status" value="1"/>
</dbReference>
<organism evidence="8 9">
    <name type="scientific">Paracoccus angustae</name>
    <dbReference type="NCBI Taxonomy" id="1671480"/>
    <lineage>
        <taxon>Bacteria</taxon>
        <taxon>Pseudomonadati</taxon>
        <taxon>Pseudomonadota</taxon>
        <taxon>Alphaproteobacteria</taxon>
        <taxon>Rhodobacterales</taxon>
        <taxon>Paracoccaceae</taxon>
        <taxon>Paracoccus</taxon>
    </lineage>
</organism>
<comment type="similarity">
    <text evidence="6">Belongs to the vsr family.</text>
</comment>
<dbReference type="NCBIfam" id="TIGR00632">
    <property type="entry name" value="vsr"/>
    <property type="match status" value="1"/>
</dbReference>
<evidence type="ECO:0000256" key="4">
    <source>
        <dbReference type="ARBA" id="ARBA00022801"/>
    </source>
</evidence>
<evidence type="ECO:0000256" key="6">
    <source>
        <dbReference type="PIRNR" id="PIRNR018267"/>
    </source>
</evidence>
<name>A0ABV7UAA8_9RHOB</name>
<gene>
    <name evidence="8" type="ORF">ACFOM8_20950</name>
</gene>
<dbReference type="InterPro" id="IPR011335">
    <property type="entry name" value="Restrct_endonuc-II-like"/>
</dbReference>
<dbReference type="GO" id="GO:0004519">
    <property type="term" value="F:endonuclease activity"/>
    <property type="evidence" value="ECO:0007669"/>
    <property type="project" value="UniProtKB-KW"/>
</dbReference>
<evidence type="ECO:0000256" key="5">
    <source>
        <dbReference type="ARBA" id="ARBA00023204"/>
    </source>
</evidence>
<evidence type="ECO:0000313" key="8">
    <source>
        <dbReference type="EMBL" id="MFC3631893.1"/>
    </source>
</evidence>
<proteinExistence type="inferred from homology"/>
<keyword evidence="1 6" id="KW-0540">Nuclease</keyword>
<comment type="caution">
    <text evidence="8">The sequence shown here is derived from an EMBL/GenBank/DDBJ whole genome shotgun (WGS) entry which is preliminary data.</text>
</comment>
<sequence>MDKISSERRSENMRRIRSSNTGPEMAVRRELHAMGFRYSLHSKLFSGKPDMVFRKLQAVIFIHGCYWHGHDCGEVKPSSTNQEYWSPKIRGNRERDRRNLAAIEAEGWRHLIIWECAFRRKGIEALKETAMKAAEWLREGKASAEIGRSS</sequence>
<evidence type="ECO:0000256" key="7">
    <source>
        <dbReference type="SAM" id="MobiDB-lite"/>
    </source>
</evidence>
<keyword evidence="4 6" id="KW-0378">Hydrolase</keyword>
<keyword evidence="9" id="KW-1185">Reference proteome</keyword>
<feature type="region of interest" description="Disordered" evidence="7">
    <location>
        <begin position="1"/>
        <end position="24"/>
    </location>
</feature>
<dbReference type="Pfam" id="PF03852">
    <property type="entry name" value="Vsr"/>
    <property type="match status" value="1"/>
</dbReference>
<keyword evidence="2 6" id="KW-0255">Endonuclease</keyword>
<dbReference type="Proteomes" id="UP001595539">
    <property type="component" value="Unassembled WGS sequence"/>
</dbReference>